<name>A0A0L6VEX0_9BASI</name>
<organism evidence="3 4">
    <name type="scientific">Puccinia sorghi</name>
    <dbReference type="NCBI Taxonomy" id="27349"/>
    <lineage>
        <taxon>Eukaryota</taxon>
        <taxon>Fungi</taxon>
        <taxon>Dikarya</taxon>
        <taxon>Basidiomycota</taxon>
        <taxon>Pucciniomycotina</taxon>
        <taxon>Pucciniomycetes</taxon>
        <taxon>Pucciniales</taxon>
        <taxon>Pucciniaceae</taxon>
        <taxon>Puccinia</taxon>
    </lineage>
</organism>
<evidence type="ECO:0000256" key="2">
    <source>
        <dbReference type="SAM" id="SignalP"/>
    </source>
</evidence>
<keyword evidence="1" id="KW-0472">Membrane</keyword>
<dbReference type="EMBL" id="LAVV01006575">
    <property type="protein sequence ID" value="KNZ59298.1"/>
    <property type="molecule type" value="Genomic_DNA"/>
</dbReference>
<feature type="signal peptide" evidence="2">
    <location>
        <begin position="1"/>
        <end position="21"/>
    </location>
</feature>
<reference evidence="3 4" key="1">
    <citation type="submission" date="2015-08" db="EMBL/GenBank/DDBJ databases">
        <title>Next Generation Sequencing and Analysis of the Genome of Puccinia sorghi L Schw, the Causal Agent of Maize Common Rust.</title>
        <authorList>
            <person name="Rochi L."/>
            <person name="Burguener G."/>
            <person name="Darino M."/>
            <person name="Turjanski A."/>
            <person name="Kreff E."/>
            <person name="Dieguez M.J."/>
            <person name="Sacco F."/>
        </authorList>
    </citation>
    <scope>NUCLEOTIDE SEQUENCE [LARGE SCALE GENOMIC DNA]</scope>
    <source>
        <strain evidence="3 4">RO10H11247</strain>
    </source>
</reference>
<protein>
    <submittedName>
        <fullName evidence="3">Putative signal peptide protein</fullName>
    </submittedName>
</protein>
<accession>A0A0L6VEX0</accession>
<dbReference type="Proteomes" id="UP000037035">
    <property type="component" value="Unassembled WGS sequence"/>
</dbReference>
<keyword evidence="1" id="KW-1133">Transmembrane helix</keyword>
<feature type="transmembrane region" description="Helical" evidence="1">
    <location>
        <begin position="295"/>
        <end position="317"/>
    </location>
</feature>
<evidence type="ECO:0000256" key="1">
    <source>
        <dbReference type="SAM" id="Phobius"/>
    </source>
</evidence>
<sequence length="406" mass="45767">MLPGGLKAVAIFIFFWEFCTATHNFKWRFGGNPPPFQIRELDLQPMFAGQNLVLGPARQRPVGRVLNPLLLFDMTGSKSGNVEIIGREKLNEMQVVLVNVSYHLVVLLLVYESNKEVYSNIFLTLNDNATKTPVQICTPTAAPVDWEFPSFTNSLKVLCVVTSSLRKVLLFSKKLILLCAPSLLLKMWRLKSTTRKQAIMMKTGVFLFFWLDSGMWVEHLLIWSYRTCFPSGTCLNQQKKKTSQKVFSGSASYTILWTDFPREVRVVTSGHGLDVVRVTRAVVRSRMSIVVVHRLLIFALVVSLISSLVTLAINGCLRLYSSLLIPSVSEVLTSSSPLFPFLAPLLAQYSTSLQKISTYVASCSLTRHSRKKRKTHFPRHVIVGLPTVYFLPKRLTAPLPLIRLMS</sequence>
<dbReference type="AlphaFoldDB" id="A0A0L6VEX0"/>
<feature type="chain" id="PRO_5005568015" evidence="2">
    <location>
        <begin position="22"/>
        <end position="406"/>
    </location>
</feature>
<dbReference type="VEuPathDB" id="FungiDB:VP01_1764g2"/>
<proteinExistence type="predicted"/>
<gene>
    <name evidence="3" type="ORF">VP01_1764g2</name>
</gene>
<evidence type="ECO:0000313" key="4">
    <source>
        <dbReference type="Proteomes" id="UP000037035"/>
    </source>
</evidence>
<evidence type="ECO:0000313" key="3">
    <source>
        <dbReference type="EMBL" id="KNZ59298.1"/>
    </source>
</evidence>
<keyword evidence="1" id="KW-0812">Transmembrane</keyword>
<keyword evidence="4" id="KW-1185">Reference proteome</keyword>
<keyword evidence="2" id="KW-0732">Signal</keyword>
<comment type="caution">
    <text evidence="3">The sequence shown here is derived from an EMBL/GenBank/DDBJ whole genome shotgun (WGS) entry which is preliminary data.</text>
</comment>